<dbReference type="Proteomes" id="UP000507470">
    <property type="component" value="Unassembled WGS sequence"/>
</dbReference>
<dbReference type="InterPro" id="IPR036056">
    <property type="entry name" value="Fibrinogen-like_C"/>
</dbReference>
<dbReference type="AlphaFoldDB" id="A0A6J8AYU0"/>
<proteinExistence type="predicted"/>
<dbReference type="SUPFAM" id="SSF56496">
    <property type="entry name" value="Fibrinogen C-terminal domain-like"/>
    <property type="match status" value="3"/>
</dbReference>
<dbReference type="OrthoDB" id="6275059at2759"/>
<dbReference type="InterPro" id="IPR002181">
    <property type="entry name" value="Fibrinogen_a/b/g_C_dom"/>
</dbReference>
<dbReference type="InterPro" id="IPR050373">
    <property type="entry name" value="Fibrinogen_C-term_domain"/>
</dbReference>
<dbReference type="SMART" id="SM00186">
    <property type="entry name" value="FBG"/>
    <property type="match status" value="2"/>
</dbReference>
<evidence type="ECO:0000313" key="2">
    <source>
        <dbReference type="EMBL" id="CAC5375737.1"/>
    </source>
</evidence>
<protein>
    <recommendedName>
        <fullName evidence="1">Fibrinogen C-terminal domain-containing protein</fullName>
    </recommendedName>
</protein>
<feature type="domain" description="Fibrinogen C-terminal" evidence="1">
    <location>
        <begin position="209"/>
        <end position="340"/>
    </location>
</feature>
<organism evidence="2 3">
    <name type="scientific">Mytilus coruscus</name>
    <name type="common">Sea mussel</name>
    <dbReference type="NCBI Taxonomy" id="42192"/>
    <lineage>
        <taxon>Eukaryota</taxon>
        <taxon>Metazoa</taxon>
        <taxon>Spiralia</taxon>
        <taxon>Lophotrochozoa</taxon>
        <taxon>Mollusca</taxon>
        <taxon>Bivalvia</taxon>
        <taxon>Autobranchia</taxon>
        <taxon>Pteriomorphia</taxon>
        <taxon>Mytilida</taxon>
        <taxon>Mytiloidea</taxon>
        <taxon>Mytilidae</taxon>
        <taxon>Mytilinae</taxon>
        <taxon>Mytilus</taxon>
    </lineage>
</organism>
<dbReference type="Pfam" id="PF00147">
    <property type="entry name" value="Fibrinogen_C"/>
    <property type="match status" value="2"/>
</dbReference>
<accession>A0A6J8AYU0</accession>
<dbReference type="PROSITE" id="PS51406">
    <property type="entry name" value="FIBRINOGEN_C_2"/>
    <property type="match status" value="2"/>
</dbReference>
<evidence type="ECO:0000259" key="1">
    <source>
        <dbReference type="PROSITE" id="PS51406"/>
    </source>
</evidence>
<dbReference type="Gene3D" id="3.90.215.10">
    <property type="entry name" value="Gamma Fibrinogen, chain A, domain 1"/>
    <property type="match status" value="3"/>
</dbReference>
<dbReference type="PANTHER" id="PTHR19143">
    <property type="entry name" value="FIBRINOGEN/TENASCIN/ANGIOPOEITIN"/>
    <property type="match status" value="1"/>
</dbReference>
<dbReference type="InterPro" id="IPR014716">
    <property type="entry name" value="Fibrinogen_a/b/g_C_1"/>
</dbReference>
<keyword evidence="3" id="KW-1185">Reference proteome</keyword>
<reference evidence="2 3" key="1">
    <citation type="submission" date="2020-06" db="EMBL/GenBank/DDBJ databases">
        <authorList>
            <person name="Li R."/>
            <person name="Bekaert M."/>
        </authorList>
    </citation>
    <scope>NUCLEOTIDE SEQUENCE [LARGE SCALE GENOMIC DNA]</scope>
    <source>
        <strain evidence="3">wild</strain>
    </source>
</reference>
<dbReference type="EMBL" id="CACVKT020002156">
    <property type="protein sequence ID" value="CAC5375737.1"/>
    <property type="molecule type" value="Genomic_DNA"/>
</dbReference>
<evidence type="ECO:0000313" key="3">
    <source>
        <dbReference type="Proteomes" id="UP000507470"/>
    </source>
</evidence>
<name>A0A6J8AYU0_MYTCO</name>
<dbReference type="NCBIfam" id="NF040941">
    <property type="entry name" value="GGGWT_bact"/>
    <property type="match status" value="1"/>
</dbReference>
<feature type="domain" description="Fibrinogen C-terminal" evidence="1">
    <location>
        <begin position="1"/>
        <end position="176"/>
    </location>
</feature>
<gene>
    <name evidence="2" type="ORF">MCOR_12631</name>
</gene>
<sequence length="340" mass="38702">MGSSSGIYTIYPENVPNGLNVYCDMDIDGGGWIVIQNRFNGSVDFYRTWNEYKDGFGDLNTEFWLDGSVDFYRTWNEYKDGFGDLNTELLLGNNYIHLITKLDTYLLRFDLEDAVGNTGFNNFMINDEEDDYRLTVSDYSGDLGDSSGFKYNNNAVFSTKDKDTTSCTSDRLGAWCKFLSVGVVLFQGSKQLYSFDNQIGYISTALSTGNNYIHLITKLDTYLLRFDLEDAVGNTGYAVYNNFMINDEEDDYRLTVSDYSGDLGDSSGFKYNNNAVFSTKDKDTTSCTSDRLGAWWYKGCTWVNLNGPWVPGTNSWASMMWNSWKGMEGMKKTSMKLRRK</sequence>
<dbReference type="GO" id="GO:0005615">
    <property type="term" value="C:extracellular space"/>
    <property type="evidence" value="ECO:0007669"/>
    <property type="project" value="TreeGrafter"/>
</dbReference>